<dbReference type="EMBL" id="DSGT01000002">
    <property type="protein sequence ID" value="HEW52715.1"/>
    <property type="molecule type" value="Genomic_DNA"/>
</dbReference>
<organism evidence="3">
    <name type="scientific">Ignisphaera aggregans</name>
    <dbReference type="NCBI Taxonomy" id="334771"/>
    <lineage>
        <taxon>Archaea</taxon>
        <taxon>Thermoproteota</taxon>
        <taxon>Thermoprotei</taxon>
        <taxon>Desulfurococcales</taxon>
        <taxon>Desulfurococcaceae</taxon>
        <taxon>Ignisphaera</taxon>
    </lineage>
</organism>
<reference evidence="3" key="1">
    <citation type="journal article" date="2020" name="mSystems">
        <title>Genome- and Community-Level Interaction Insights into Carbon Utilization and Element Cycling Functions of Hydrothermarchaeota in Hydrothermal Sediment.</title>
        <authorList>
            <person name="Zhou Z."/>
            <person name="Liu Y."/>
            <person name="Xu W."/>
            <person name="Pan J."/>
            <person name="Luo Z.H."/>
            <person name="Li M."/>
        </authorList>
    </citation>
    <scope>NUCLEOTIDE SEQUENCE [LARGE SCALE GENOMIC DNA]</scope>
    <source>
        <strain evidence="3">SpSt-16</strain>
    </source>
</reference>
<dbReference type="GO" id="GO:0016743">
    <property type="term" value="F:carboxyl- or carbamoyltransferase activity"/>
    <property type="evidence" value="ECO:0007669"/>
    <property type="project" value="TreeGrafter"/>
</dbReference>
<dbReference type="PANTHER" id="PTHR42959">
    <property type="entry name" value="CARBAMOYLTRANSFERASE"/>
    <property type="match status" value="1"/>
</dbReference>
<dbReference type="GO" id="GO:0051604">
    <property type="term" value="P:protein maturation"/>
    <property type="evidence" value="ECO:0007669"/>
    <property type="project" value="TreeGrafter"/>
</dbReference>
<protein>
    <recommendedName>
        <fullName evidence="1">acylphosphatase</fullName>
        <ecNumber evidence="1">3.6.1.7</ecNumber>
    </recommendedName>
</protein>
<feature type="domain" description="Acylphosphatase-like" evidence="2">
    <location>
        <begin position="7"/>
        <end position="94"/>
    </location>
</feature>
<dbReference type="PROSITE" id="PS51160">
    <property type="entry name" value="ACYLPHOSPHATASE_3"/>
    <property type="match status" value="1"/>
</dbReference>
<dbReference type="Pfam" id="PF00708">
    <property type="entry name" value="Acylphosphatase"/>
    <property type="match status" value="1"/>
</dbReference>
<gene>
    <name evidence="3" type="ORF">ENO77_00830</name>
</gene>
<feature type="active site" evidence="1">
    <location>
        <position position="40"/>
    </location>
</feature>
<evidence type="ECO:0000256" key="1">
    <source>
        <dbReference type="PROSITE-ProRule" id="PRU00520"/>
    </source>
</evidence>
<dbReference type="PROSITE" id="PS00150">
    <property type="entry name" value="ACYLPHOSPHATASE_1"/>
    <property type="match status" value="1"/>
</dbReference>
<dbReference type="Pfam" id="PF07503">
    <property type="entry name" value="zf-HYPF"/>
    <property type="match status" value="1"/>
</dbReference>
<accession>A0A7C2Z8U4</accession>
<proteinExistence type="predicted"/>
<dbReference type="InterPro" id="IPR036046">
    <property type="entry name" value="Acylphosphatase-like_dom_sf"/>
</dbReference>
<evidence type="ECO:0000259" key="2">
    <source>
        <dbReference type="PROSITE" id="PS51160"/>
    </source>
</evidence>
<feature type="active site" evidence="1">
    <location>
        <position position="22"/>
    </location>
</feature>
<dbReference type="InterPro" id="IPR017968">
    <property type="entry name" value="Acylphosphatase_CS"/>
</dbReference>
<evidence type="ECO:0000313" key="3">
    <source>
        <dbReference type="EMBL" id="HEW52715.1"/>
    </source>
</evidence>
<comment type="caution">
    <text evidence="3">The sequence shown here is derived from an EMBL/GenBank/DDBJ whole genome shotgun (WGS) entry which is preliminary data.</text>
</comment>
<dbReference type="InterPro" id="IPR011125">
    <property type="entry name" value="Znf_HypF"/>
</dbReference>
<dbReference type="GO" id="GO:0003998">
    <property type="term" value="F:acylphosphatase activity"/>
    <property type="evidence" value="ECO:0007669"/>
    <property type="project" value="UniProtKB-EC"/>
</dbReference>
<dbReference type="AlphaFoldDB" id="A0A7C2Z8U4"/>
<comment type="catalytic activity">
    <reaction evidence="1">
        <text>an acyl phosphate + H2O = a carboxylate + phosphate + H(+)</text>
        <dbReference type="Rhea" id="RHEA:14965"/>
        <dbReference type="ChEBI" id="CHEBI:15377"/>
        <dbReference type="ChEBI" id="CHEBI:15378"/>
        <dbReference type="ChEBI" id="CHEBI:29067"/>
        <dbReference type="ChEBI" id="CHEBI:43474"/>
        <dbReference type="ChEBI" id="CHEBI:59918"/>
        <dbReference type="EC" id="3.6.1.7"/>
    </reaction>
</comment>
<keyword evidence="1" id="KW-0378">Hydrolase</keyword>
<sequence>MQGPLKAVKIRVVGIVQGVGFRPFVYRLARSLGLRGYVVNLGGSEVEIHIEGPLPNVLEFIDRLKRDKPPRAKILNLFLEDVEVQEFREFMILDSLRLTTFRSVIPPDIAICDECVKEILNPQSRFYRYPWNSCVWCGPRFSMMYTVPYDRRNTAMRDFKLCDKCLRSYTDSRRSKEVSWSGH</sequence>
<dbReference type="InterPro" id="IPR051060">
    <property type="entry name" value="Carbamoyltrans_HypF-like"/>
</dbReference>
<dbReference type="PANTHER" id="PTHR42959:SF1">
    <property type="entry name" value="CARBAMOYLTRANSFERASE HYPF"/>
    <property type="match status" value="1"/>
</dbReference>
<dbReference type="InterPro" id="IPR001792">
    <property type="entry name" value="Acylphosphatase-like_dom"/>
</dbReference>
<dbReference type="GO" id="GO:0008270">
    <property type="term" value="F:zinc ion binding"/>
    <property type="evidence" value="ECO:0007669"/>
    <property type="project" value="InterPro"/>
</dbReference>
<dbReference type="EC" id="3.6.1.7" evidence="1"/>
<name>A0A7C2Z8U4_9CREN</name>
<dbReference type="SUPFAM" id="SSF54975">
    <property type="entry name" value="Acylphosphatase/BLUF domain-like"/>
    <property type="match status" value="1"/>
</dbReference>
<dbReference type="Gene3D" id="3.90.870.50">
    <property type="match status" value="1"/>
</dbReference>